<keyword evidence="3" id="KW-1185">Reference proteome</keyword>
<accession>A0A4Y9YL89</accession>
<comment type="caution">
    <text evidence="2">The sequence shown here is derived from an EMBL/GenBank/DDBJ whole genome shotgun (WGS) entry which is preliminary data.</text>
</comment>
<reference evidence="2 3" key="1">
    <citation type="submission" date="2019-02" db="EMBL/GenBank/DDBJ databases">
        <title>Genome sequencing of the rare red list fungi Dentipellis fragilis.</title>
        <authorList>
            <person name="Buettner E."/>
            <person name="Kellner H."/>
        </authorList>
    </citation>
    <scope>NUCLEOTIDE SEQUENCE [LARGE SCALE GENOMIC DNA]</scope>
    <source>
        <strain evidence="2 3">DSM 105465</strain>
    </source>
</reference>
<dbReference type="AlphaFoldDB" id="A0A4Y9YL89"/>
<evidence type="ECO:0000313" key="2">
    <source>
        <dbReference type="EMBL" id="TFY63185.1"/>
    </source>
</evidence>
<dbReference type="EMBL" id="SEOQ01000428">
    <property type="protein sequence ID" value="TFY63185.1"/>
    <property type="molecule type" value="Genomic_DNA"/>
</dbReference>
<organism evidence="2 3">
    <name type="scientific">Dentipellis fragilis</name>
    <dbReference type="NCBI Taxonomy" id="205917"/>
    <lineage>
        <taxon>Eukaryota</taxon>
        <taxon>Fungi</taxon>
        <taxon>Dikarya</taxon>
        <taxon>Basidiomycota</taxon>
        <taxon>Agaricomycotina</taxon>
        <taxon>Agaricomycetes</taxon>
        <taxon>Russulales</taxon>
        <taxon>Hericiaceae</taxon>
        <taxon>Dentipellis</taxon>
    </lineage>
</organism>
<evidence type="ECO:0000313" key="3">
    <source>
        <dbReference type="Proteomes" id="UP000298327"/>
    </source>
</evidence>
<proteinExistence type="predicted"/>
<protein>
    <submittedName>
        <fullName evidence="2">Uncharacterized protein</fullName>
    </submittedName>
</protein>
<name>A0A4Y9YL89_9AGAM</name>
<dbReference type="Proteomes" id="UP000298327">
    <property type="component" value="Unassembled WGS sequence"/>
</dbReference>
<evidence type="ECO:0000256" key="1">
    <source>
        <dbReference type="SAM" id="MobiDB-lite"/>
    </source>
</evidence>
<feature type="region of interest" description="Disordered" evidence="1">
    <location>
        <begin position="20"/>
        <end position="42"/>
    </location>
</feature>
<sequence length="334" mass="37177">MTRSSLDHVGFAAVMSSREYSNKSNSKQIGRATPKQPSMGTTDSMRCGGYISLFRNSGITEDDTNTPGTVPLLSFLSDFQTFPKRTVHPLSRQPQLSDMPAGLVYPNGGSKAEKHSDIDESPQLPRMTVIGCEAGVCRSDVGDRARIRSPRGRWIVARSLGVLTSESLRTEAPFLVSFDLQILGNGQADYAEHEGYPSSKLTSRVLETVPIEVPIVTHRWKRTTGKYWRWAYAELRHTCFPRSNLHTFLKEICHATPGEPLRRMDSFGSACFSLINTVLSLDVSDSLALTAGVHLLIILTYTMELGGTMDPFLRHRRCKTRWKSDGRDRHAGLC</sequence>
<gene>
    <name evidence="2" type="ORF">EVG20_g6427</name>
</gene>